<dbReference type="InterPro" id="IPR006186">
    <property type="entry name" value="Ser/Thr-sp_prot-phosphatase"/>
</dbReference>
<dbReference type="RefSeq" id="WP_042870926.1">
    <property type="nucleotide sequence ID" value="NZ_CM001975.1"/>
</dbReference>
<dbReference type="KEGG" id="dic:Dpoa569_0001686"/>
<organism evidence="2 3">
    <name type="scientific">Dickeya poaceiphila</name>
    <dbReference type="NCBI Taxonomy" id="568768"/>
    <lineage>
        <taxon>Bacteria</taxon>
        <taxon>Pseudomonadati</taxon>
        <taxon>Pseudomonadota</taxon>
        <taxon>Gammaproteobacteria</taxon>
        <taxon>Enterobacterales</taxon>
        <taxon>Pectobacteriaceae</taxon>
        <taxon>Dickeya</taxon>
    </lineage>
</organism>
<dbReference type="PROSITE" id="PS00125">
    <property type="entry name" value="SER_THR_PHOSPHATASE"/>
    <property type="match status" value="1"/>
</dbReference>
<keyword evidence="3" id="KW-1185">Reference proteome</keyword>
<dbReference type="Proteomes" id="UP000320591">
    <property type="component" value="Chromosome"/>
</dbReference>
<dbReference type="InterPro" id="IPR004843">
    <property type="entry name" value="Calcineurin-like_PHP"/>
</dbReference>
<sequence>MTSDQQPSTYQRITGADWRHIFVVGDIHGCYQQLMVTLEQAGFDTDRDLLVSVGDIIDRGDENLACLDLLQQRWFRAVRGNHEQMALDALNDTGRIALWRANGGDWFFRLTGERQALARQLLAQAAQLPYVIEIETVTGKRTVVAHADYPAERYRYGQPLSWTQVLWSRQRVSRAMAGIGGPIIGADRFLFGHTPLRQILRCWNVQYIDTGAVFGGELTLCRIQDGISP</sequence>
<dbReference type="OrthoDB" id="5296354at2"/>
<evidence type="ECO:0000313" key="2">
    <source>
        <dbReference type="EMBL" id="QDX29860.1"/>
    </source>
</evidence>
<dbReference type="STRING" id="568768.GCA_000406125_02164"/>
<dbReference type="AlphaFoldDB" id="A0A5B8IC41"/>
<evidence type="ECO:0000259" key="1">
    <source>
        <dbReference type="PROSITE" id="PS00125"/>
    </source>
</evidence>
<dbReference type="SUPFAM" id="SSF56300">
    <property type="entry name" value="Metallo-dependent phosphatases"/>
    <property type="match status" value="1"/>
</dbReference>
<dbReference type="GO" id="GO:0008803">
    <property type="term" value="F:bis(5'-nucleosyl)-tetraphosphatase (symmetrical) activity"/>
    <property type="evidence" value="ECO:0007669"/>
    <property type="project" value="TreeGrafter"/>
</dbReference>
<dbReference type="EMBL" id="CP042220">
    <property type="protein sequence ID" value="QDX29860.1"/>
    <property type="molecule type" value="Genomic_DNA"/>
</dbReference>
<dbReference type="Gene3D" id="3.60.21.10">
    <property type="match status" value="1"/>
</dbReference>
<dbReference type="GO" id="GO:0016791">
    <property type="term" value="F:phosphatase activity"/>
    <property type="evidence" value="ECO:0007669"/>
    <property type="project" value="TreeGrafter"/>
</dbReference>
<accession>A0A5B8IC41</accession>
<dbReference type="InterPro" id="IPR029052">
    <property type="entry name" value="Metallo-depent_PP-like"/>
</dbReference>
<evidence type="ECO:0000313" key="3">
    <source>
        <dbReference type="Proteomes" id="UP000320591"/>
    </source>
</evidence>
<dbReference type="GO" id="GO:0110154">
    <property type="term" value="P:RNA decapping"/>
    <property type="evidence" value="ECO:0007669"/>
    <property type="project" value="TreeGrafter"/>
</dbReference>
<dbReference type="GO" id="GO:0005737">
    <property type="term" value="C:cytoplasm"/>
    <property type="evidence" value="ECO:0007669"/>
    <property type="project" value="TreeGrafter"/>
</dbReference>
<reference evidence="2 3" key="1">
    <citation type="journal article" date="2019" name="Environ. Microbiol.">
        <title>The phytopathogenic nature of Dickeya aquatica 174/2 and the dynamic early evolution of Dickeya pathogenicity.</title>
        <authorList>
            <person name="Duprey A."/>
            <person name="Taib N."/>
            <person name="Leonard S."/>
            <person name="Garin T."/>
            <person name="Flandrois J.P."/>
            <person name="Nasser W."/>
            <person name="Brochier-Armanet C."/>
            <person name="Reverchon S."/>
        </authorList>
    </citation>
    <scope>NUCLEOTIDE SEQUENCE [LARGE SCALE GENOMIC DNA]</scope>
    <source>
        <strain evidence="2 3">NCPPB 569</strain>
    </source>
</reference>
<dbReference type="PANTHER" id="PTHR42850">
    <property type="entry name" value="METALLOPHOSPHOESTERASE"/>
    <property type="match status" value="1"/>
</dbReference>
<dbReference type="PANTHER" id="PTHR42850:SF10">
    <property type="entry name" value="SERINE_THREONINE-PROTEIN PHOSPHATASE 1"/>
    <property type="match status" value="1"/>
</dbReference>
<dbReference type="InterPro" id="IPR050126">
    <property type="entry name" value="Ap4A_hydrolase"/>
</dbReference>
<dbReference type="Pfam" id="PF00149">
    <property type="entry name" value="Metallophos"/>
    <property type="match status" value="1"/>
</dbReference>
<feature type="domain" description="Serine/threonine specific protein phosphatases" evidence="1">
    <location>
        <begin position="78"/>
        <end position="83"/>
    </location>
</feature>
<name>A0A5B8IC41_9GAMM</name>
<protein>
    <submittedName>
        <fullName evidence="2">Serine/threonine-protein phosphatase</fullName>
    </submittedName>
</protein>
<proteinExistence type="predicted"/>
<gene>
    <name evidence="2" type="ORF">Dpoa569_0001686</name>
</gene>